<feature type="domain" description="YopX protein" evidence="1">
    <location>
        <begin position="5"/>
        <end position="131"/>
    </location>
</feature>
<dbReference type="InterPro" id="IPR010024">
    <property type="entry name" value="CHP16711"/>
</dbReference>
<accession>A0A0F9FKN3</accession>
<dbReference type="Gene3D" id="2.30.30.290">
    <property type="entry name" value="YopX-like domains"/>
    <property type="match status" value="1"/>
</dbReference>
<reference evidence="2" key="1">
    <citation type="journal article" date="2015" name="Nature">
        <title>Complex archaea that bridge the gap between prokaryotes and eukaryotes.</title>
        <authorList>
            <person name="Spang A."/>
            <person name="Saw J.H."/>
            <person name="Jorgensen S.L."/>
            <person name="Zaremba-Niedzwiedzka K."/>
            <person name="Martijn J."/>
            <person name="Lind A.E."/>
            <person name="van Eijk R."/>
            <person name="Schleper C."/>
            <person name="Guy L."/>
            <person name="Ettema T.J."/>
        </authorList>
    </citation>
    <scope>NUCLEOTIDE SEQUENCE</scope>
</reference>
<dbReference type="InterPro" id="IPR019096">
    <property type="entry name" value="YopX_protein"/>
</dbReference>
<dbReference type="Pfam" id="PF09643">
    <property type="entry name" value="YopX"/>
    <property type="match status" value="1"/>
</dbReference>
<dbReference type="EMBL" id="LAZR01021002">
    <property type="protein sequence ID" value="KKL86833.1"/>
    <property type="molecule type" value="Genomic_DNA"/>
</dbReference>
<evidence type="ECO:0000259" key="1">
    <source>
        <dbReference type="Pfam" id="PF09643"/>
    </source>
</evidence>
<proteinExistence type="predicted"/>
<dbReference type="AlphaFoldDB" id="A0A0F9FKN3"/>
<evidence type="ECO:0000313" key="2">
    <source>
        <dbReference type="EMBL" id="KKL86833.1"/>
    </source>
</evidence>
<sequence length="134" mass="14972">MREIKFRGKRVDNGEWVYGSHVKTSENKHFICGQHCDHDYEYDGHGEQRTIIYNEVHEVHPDTVGQYTGLKDKNGTEIFEGDVVLFDSTVDGQPNTEHKIKWLAGHFAGGGILGAGDYDGSDVSVIGTIHTEQP</sequence>
<dbReference type="NCBIfam" id="TIGR01671">
    <property type="entry name" value="phage_TIGR01671"/>
    <property type="match status" value="1"/>
</dbReference>
<gene>
    <name evidence="2" type="ORF">LCGC14_1940790</name>
</gene>
<dbReference type="SUPFAM" id="SSF159006">
    <property type="entry name" value="YopX-like"/>
    <property type="match status" value="1"/>
</dbReference>
<organism evidence="2">
    <name type="scientific">marine sediment metagenome</name>
    <dbReference type="NCBI Taxonomy" id="412755"/>
    <lineage>
        <taxon>unclassified sequences</taxon>
        <taxon>metagenomes</taxon>
        <taxon>ecological metagenomes</taxon>
    </lineage>
</organism>
<comment type="caution">
    <text evidence="2">The sequence shown here is derived from an EMBL/GenBank/DDBJ whole genome shotgun (WGS) entry which is preliminary data.</text>
</comment>
<protein>
    <recommendedName>
        <fullName evidence="1">YopX protein domain-containing protein</fullName>
    </recommendedName>
</protein>
<name>A0A0F9FKN3_9ZZZZ</name>
<dbReference type="InterPro" id="IPR023385">
    <property type="entry name" value="YopX-like_C"/>
</dbReference>